<organism evidence="3 4">
    <name type="scientific">Rhodoferax saidenbachensis</name>
    <dbReference type="NCBI Taxonomy" id="1484693"/>
    <lineage>
        <taxon>Bacteria</taxon>
        <taxon>Pseudomonadati</taxon>
        <taxon>Pseudomonadota</taxon>
        <taxon>Betaproteobacteria</taxon>
        <taxon>Burkholderiales</taxon>
        <taxon>Comamonadaceae</taxon>
        <taxon>Rhodoferax</taxon>
    </lineage>
</organism>
<dbReference type="GO" id="GO:0071111">
    <property type="term" value="F:cyclic-guanylate-specific phosphodiesterase activity"/>
    <property type="evidence" value="ECO:0007669"/>
    <property type="project" value="InterPro"/>
</dbReference>
<dbReference type="CDD" id="cd01949">
    <property type="entry name" value="GGDEF"/>
    <property type="match status" value="1"/>
</dbReference>
<dbReference type="CDD" id="cd01948">
    <property type="entry name" value="EAL"/>
    <property type="match status" value="1"/>
</dbReference>
<dbReference type="PROSITE" id="PS50883">
    <property type="entry name" value="EAL"/>
    <property type="match status" value="1"/>
</dbReference>
<feature type="domain" description="EAL" evidence="1">
    <location>
        <begin position="517"/>
        <end position="771"/>
    </location>
</feature>
<dbReference type="PROSITE" id="PS50887">
    <property type="entry name" value="GGDEF"/>
    <property type="match status" value="1"/>
</dbReference>
<dbReference type="SMART" id="SM00267">
    <property type="entry name" value="GGDEF"/>
    <property type="match status" value="1"/>
</dbReference>
<gene>
    <name evidence="3" type="ORF">RS694_15280</name>
</gene>
<dbReference type="InterPro" id="IPR050706">
    <property type="entry name" value="Cyclic-di-GMP_PDE-like"/>
</dbReference>
<dbReference type="KEGG" id="rsb:RS694_15280"/>
<evidence type="ECO:0000313" key="4">
    <source>
        <dbReference type="Proteomes" id="UP000186110"/>
    </source>
</evidence>
<dbReference type="Gene3D" id="3.30.70.270">
    <property type="match status" value="1"/>
</dbReference>
<dbReference type="SMART" id="SM00052">
    <property type="entry name" value="EAL"/>
    <property type="match status" value="1"/>
</dbReference>
<name>A0A1P8KCM3_9BURK</name>
<dbReference type="InterPro" id="IPR000160">
    <property type="entry name" value="GGDEF_dom"/>
</dbReference>
<dbReference type="eggNOG" id="COG5001">
    <property type="taxonomic scope" value="Bacteria"/>
</dbReference>
<dbReference type="NCBIfam" id="TIGR00254">
    <property type="entry name" value="GGDEF"/>
    <property type="match status" value="1"/>
</dbReference>
<dbReference type="InterPro" id="IPR029016">
    <property type="entry name" value="GAF-like_dom_sf"/>
</dbReference>
<dbReference type="Gene3D" id="3.30.450.20">
    <property type="entry name" value="PAS domain"/>
    <property type="match status" value="1"/>
</dbReference>
<evidence type="ECO:0000259" key="2">
    <source>
        <dbReference type="PROSITE" id="PS50887"/>
    </source>
</evidence>
<feature type="domain" description="GGDEF" evidence="2">
    <location>
        <begin position="368"/>
        <end position="501"/>
    </location>
</feature>
<dbReference type="Proteomes" id="UP000186110">
    <property type="component" value="Chromosome"/>
</dbReference>
<dbReference type="PANTHER" id="PTHR33121">
    <property type="entry name" value="CYCLIC DI-GMP PHOSPHODIESTERASE PDEF"/>
    <property type="match status" value="1"/>
</dbReference>
<dbReference type="eggNOG" id="COG2203">
    <property type="taxonomic scope" value="Bacteria"/>
</dbReference>
<dbReference type="Pfam" id="PF13185">
    <property type="entry name" value="GAF_2"/>
    <property type="match status" value="1"/>
</dbReference>
<dbReference type="InterPro" id="IPR035919">
    <property type="entry name" value="EAL_sf"/>
</dbReference>
<dbReference type="Gene3D" id="3.20.20.450">
    <property type="entry name" value="EAL domain"/>
    <property type="match status" value="1"/>
</dbReference>
<dbReference type="InterPro" id="IPR043128">
    <property type="entry name" value="Rev_trsase/Diguanyl_cyclase"/>
</dbReference>
<protein>
    <submittedName>
        <fullName evidence="3">Bifunctional diguanylate cyclase/phosphodiesterase</fullName>
    </submittedName>
</protein>
<evidence type="ECO:0000259" key="1">
    <source>
        <dbReference type="PROSITE" id="PS50883"/>
    </source>
</evidence>
<dbReference type="Gene3D" id="3.30.450.40">
    <property type="match status" value="1"/>
</dbReference>
<dbReference type="SUPFAM" id="SSF55073">
    <property type="entry name" value="Nucleotide cyclase"/>
    <property type="match status" value="1"/>
</dbReference>
<dbReference type="STRING" id="1484693.RS694_15280"/>
<dbReference type="InterPro" id="IPR001633">
    <property type="entry name" value="EAL_dom"/>
</dbReference>
<dbReference type="SUPFAM" id="SSF55781">
    <property type="entry name" value="GAF domain-like"/>
    <property type="match status" value="1"/>
</dbReference>
<evidence type="ECO:0000313" key="3">
    <source>
        <dbReference type="EMBL" id="APW43762.1"/>
    </source>
</evidence>
<dbReference type="PANTHER" id="PTHR33121:SF79">
    <property type="entry name" value="CYCLIC DI-GMP PHOSPHODIESTERASE PDED-RELATED"/>
    <property type="match status" value="1"/>
</dbReference>
<dbReference type="Pfam" id="PF00990">
    <property type="entry name" value="GGDEF"/>
    <property type="match status" value="1"/>
</dbReference>
<dbReference type="AlphaFoldDB" id="A0A1P8KCM3"/>
<dbReference type="InterPro" id="IPR029787">
    <property type="entry name" value="Nucleotide_cyclase"/>
</dbReference>
<proteinExistence type="predicted"/>
<sequence>MGKPSLLSRGRKTAVGLDTPFLLGDIAERALLSDPVEDAAAFGRWWYVPQSGHWVLSQGVARLLDVPAGLHNDLQTCFGAIVADDLPAFHATLARAAMATADTLPVEYEFRTIDALVGLRWIRLVVLPVTGANTGAEAAPMTGMLVDMTASRVAEMRERFCFESTQLLIGTHTLDEAITRVIQLVCENLGWECGAYWSPERGQMGQQRLSSKHYWYKPGSGVEAFIADGQDMSLAPGEGLIGCVWSSMQAEWVEDVLHDAVFLGGLVAHQCGLKSGYAFPVSYVTVDGRRKSHGVLEFYSRQARQREAQLPELSFTIGSLISQTVERLEQQNLIRRLAQIDDLTGLINRKHFQQLLDSACMEAGAFGQKFAVLYIDLDRFKPINDAFGHEAGNLVLREFSQRLMDLGEDHFHVGRLGGDEFAILLTQREHWPDLQALGERILLAARTPFLYAGQELTLSASVGISVFPDSGRTGSELMRSADSAMYRSKQGGRNALSFFLAAPGETLVSQQTALAEQLSMEAGLHRALLGNEFFLEYQPIFDVESETLVAVEALLRWRRPDGVLVRPDVFIPVAEQSRLIVQIGRWVVKQACGDLAVLHRSGFPNLVVNVNMAALEFVNANLPSELLAVIHGSGVEPRHICLELTESMVMKQPDKVIPVMGALRQLGFKISMDDFGTGHSSLSRMKNLPVSSLKIDRSFVSGLPHDRDDGAIVRAILALGHHMQLRVIAEGVESDAQLLYLRQFGCRYIQGFALSRPIPLAALLTLVYPHRSLPYAPEATASD</sequence>
<accession>A0A1P8KCM3</accession>
<dbReference type="EMBL" id="CP019239">
    <property type="protein sequence ID" value="APW43762.1"/>
    <property type="molecule type" value="Genomic_DNA"/>
</dbReference>
<keyword evidence="4" id="KW-1185">Reference proteome</keyword>
<dbReference type="Pfam" id="PF00563">
    <property type="entry name" value="EAL"/>
    <property type="match status" value="1"/>
</dbReference>
<dbReference type="SUPFAM" id="SSF141868">
    <property type="entry name" value="EAL domain-like"/>
    <property type="match status" value="1"/>
</dbReference>
<reference evidence="3 4" key="1">
    <citation type="submission" date="2017-01" db="EMBL/GenBank/DDBJ databases">
        <authorList>
            <person name="Mah S.A."/>
            <person name="Swanson W.J."/>
            <person name="Moy G.W."/>
            <person name="Vacquier V.D."/>
        </authorList>
    </citation>
    <scope>NUCLEOTIDE SEQUENCE [LARGE SCALE GENOMIC DNA]</scope>
    <source>
        <strain evidence="3 4">DSM 22694</strain>
    </source>
</reference>
<dbReference type="InterPro" id="IPR003018">
    <property type="entry name" value="GAF"/>
</dbReference>